<accession>A0A0G0FSS7</accession>
<dbReference type="AlphaFoldDB" id="A0A0G0FSS7"/>
<dbReference type="EMBL" id="LBSK01000016">
    <property type="protein sequence ID" value="KKQ16890.1"/>
    <property type="molecule type" value="Genomic_DNA"/>
</dbReference>
<proteinExistence type="predicted"/>
<evidence type="ECO:0000313" key="1">
    <source>
        <dbReference type="EMBL" id="KKQ16890.1"/>
    </source>
</evidence>
<reference evidence="1 2" key="1">
    <citation type="journal article" date="2015" name="Nature">
        <title>rRNA introns, odd ribosomes, and small enigmatic genomes across a large radiation of phyla.</title>
        <authorList>
            <person name="Brown C.T."/>
            <person name="Hug L.A."/>
            <person name="Thomas B.C."/>
            <person name="Sharon I."/>
            <person name="Castelle C.J."/>
            <person name="Singh A."/>
            <person name="Wilkins M.J."/>
            <person name="Williams K.H."/>
            <person name="Banfield J.F."/>
        </authorList>
    </citation>
    <scope>NUCLEOTIDE SEQUENCE [LARGE SCALE GENOMIC DNA]</scope>
</reference>
<dbReference type="Proteomes" id="UP000033886">
    <property type="component" value="Unassembled WGS sequence"/>
</dbReference>
<comment type="caution">
    <text evidence="1">The sequence shown here is derived from an EMBL/GenBank/DDBJ whole genome shotgun (WGS) entry which is preliminary data.</text>
</comment>
<organism evidence="1 2">
    <name type="scientific">candidate division WS6 bacterium GW2011_GWF1_36_8</name>
    <dbReference type="NCBI Taxonomy" id="1619098"/>
    <lineage>
        <taxon>Bacteria</taxon>
        <taxon>Candidatus Dojkabacteria</taxon>
    </lineage>
</organism>
<protein>
    <submittedName>
        <fullName evidence="1">Uncharacterized protein</fullName>
    </submittedName>
</protein>
<evidence type="ECO:0000313" key="2">
    <source>
        <dbReference type="Proteomes" id="UP000033886"/>
    </source>
</evidence>
<gene>
    <name evidence="1" type="ORF">US29_C0016G0007</name>
</gene>
<name>A0A0G0FSS7_9BACT</name>
<sequence>MIDRFADCVFIGFKAEQLKNLPLLSKKAPLEYWNLQKMSYYQFIRRLKAKVPPANENVSKHNYSVEKEDKQFGIGITKEEYEKLSWGILFPNYYDYNFYHFTFCLYEFKDFFLTPDILVTNIGIQWFPRDKNDAYMQLWFEDELLEIINSGFHNFYEKYHQTFSRIIIDYSQISKWSQEDWRIYMSFNLYRDFHTYKTERHLLTWQKEFVDSMTIFEMLLTAEENEQTEIGYRLKKRFGLLLGKQFPDYATVLSKAYKFRSEFVHGSIFVGLKKRTKVGDDEASGIANLTFSKEVLYISTEIQRYLRYLVFMYAVLYEEMIKTSSDFKDVISALEAGLLDDFTKKKIQKIVSKTIRWLPE</sequence>